<reference evidence="2" key="1">
    <citation type="submission" date="2013-08" db="EMBL/GenBank/DDBJ databases">
        <authorList>
            <person name="Mendez C."/>
            <person name="Richter M."/>
            <person name="Ferrer M."/>
            <person name="Sanchez J."/>
        </authorList>
    </citation>
    <scope>NUCLEOTIDE SEQUENCE</scope>
</reference>
<protein>
    <submittedName>
        <fullName evidence="2">Glycosyl transferase</fullName>
        <ecNumber evidence="2">2.4.-.-</ecNumber>
    </submittedName>
</protein>
<dbReference type="PANTHER" id="PTHR46401">
    <property type="entry name" value="GLYCOSYLTRANSFERASE WBBK-RELATED"/>
    <property type="match status" value="1"/>
</dbReference>
<comment type="caution">
    <text evidence="2">The sequence shown here is derived from an EMBL/GenBank/DDBJ whole genome shotgun (WGS) entry which is preliminary data.</text>
</comment>
<dbReference type="GO" id="GO:0009103">
    <property type="term" value="P:lipopolysaccharide biosynthetic process"/>
    <property type="evidence" value="ECO:0007669"/>
    <property type="project" value="TreeGrafter"/>
</dbReference>
<accession>T1A1D8</accession>
<keyword evidence="2" id="KW-0328">Glycosyltransferase</keyword>
<dbReference type="Gene3D" id="3.40.50.2000">
    <property type="entry name" value="Glycogen Phosphorylase B"/>
    <property type="match status" value="2"/>
</dbReference>
<keyword evidence="1 2" id="KW-0808">Transferase</keyword>
<feature type="non-terminal residue" evidence="2">
    <location>
        <position position="1"/>
    </location>
</feature>
<name>T1A1D8_9ZZZZ</name>
<gene>
    <name evidence="2" type="ORF">B1A_13347</name>
</gene>
<dbReference type="PANTHER" id="PTHR46401:SF2">
    <property type="entry name" value="GLYCOSYLTRANSFERASE WBBK-RELATED"/>
    <property type="match status" value="1"/>
</dbReference>
<reference evidence="2" key="2">
    <citation type="journal article" date="2014" name="ISME J.">
        <title>Microbial stratification in low pH oxic and suboxic macroscopic growths along an acid mine drainage.</title>
        <authorList>
            <person name="Mendez-Garcia C."/>
            <person name="Mesa V."/>
            <person name="Sprenger R.R."/>
            <person name="Richter M."/>
            <person name="Diez M.S."/>
            <person name="Solano J."/>
            <person name="Bargiela R."/>
            <person name="Golyshina O.V."/>
            <person name="Manteca A."/>
            <person name="Ramos J.L."/>
            <person name="Gallego J.R."/>
            <person name="Llorente I."/>
            <person name="Martins Dos Santos V.A."/>
            <person name="Jensen O.N."/>
            <person name="Pelaez A.I."/>
            <person name="Sanchez J."/>
            <person name="Ferrer M."/>
        </authorList>
    </citation>
    <scope>NUCLEOTIDE SEQUENCE</scope>
</reference>
<organism evidence="2">
    <name type="scientific">mine drainage metagenome</name>
    <dbReference type="NCBI Taxonomy" id="410659"/>
    <lineage>
        <taxon>unclassified sequences</taxon>
        <taxon>metagenomes</taxon>
        <taxon>ecological metagenomes</taxon>
    </lineage>
</organism>
<dbReference type="GO" id="GO:0016757">
    <property type="term" value="F:glycosyltransferase activity"/>
    <property type="evidence" value="ECO:0007669"/>
    <property type="project" value="UniProtKB-KW"/>
</dbReference>
<dbReference type="SUPFAM" id="SSF53756">
    <property type="entry name" value="UDP-Glycosyltransferase/glycogen phosphorylase"/>
    <property type="match status" value="1"/>
</dbReference>
<evidence type="ECO:0000313" key="2">
    <source>
        <dbReference type="EMBL" id="EQD50753.1"/>
    </source>
</evidence>
<evidence type="ECO:0000256" key="1">
    <source>
        <dbReference type="ARBA" id="ARBA00022679"/>
    </source>
</evidence>
<proteinExistence type="predicted"/>
<dbReference type="EC" id="2.4.-.-" evidence="2"/>
<dbReference type="EMBL" id="AUZX01009758">
    <property type="protein sequence ID" value="EQD50753.1"/>
    <property type="molecule type" value="Genomic_DNA"/>
</dbReference>
<sequence length="64" mass="7298">NYETAIIVNPNDPSALAIAILELMNDPSLRDKLGEAGRQRVMSKYTWRNTAEGTLEQYFELLKK</sequence>
<dbReference type="AlphaFoldDB" id="T1A1D8"/>